<proteinExistence type="predicted"/>
<accession>A0A8T3VEM5</accession>
<protein>
    <submittedName>
        <fullName evidence="2">U32 family peptidase</fullName>
    </submittedName>
</protein>
<dbReference type="InterPro" id="IPR020988">
    <property type="entry name" value="Pept_U32_collagenase"/>
</dbReference>
<dbReference type="InterPro" id="IPR051454">
    <property type="entry name" value="RNA/ubiquinone_mod_enzymes"/>
</dbReference>
<comment type="caution">
    <text evidence="2">The sequence shown here is derived from an EMBL/GenBank/DDBJ whole genome shotgun (WGS) entry which is preliminary data.</text>
</comment>
<dbReference type="AlphaFoldDB" id="A0A8T3VEM5"/>
<dbReference type="EMBL" id="SUTE01000031">
    <property type="protein sequence ID" value="MBE6504865.1"/>
    <property type="molecule type" value="Genomic_DNA"/>
</dbReference>
<evidence type="ECO:0000313" key="2">
    <source>
        <dbReference type="EMBL" id="MBE6504865.1"/>
    </source>
</evidence>
<reference evidence="2" key="1">
    <citation type="submission" date="2019-04" db="EMBL/GenBank/DDBJ databases">
        <title>Evolution of Biomass-Degrading Anaerobic Consortia Revealed by Metagenomics.</title>
        <authorList>
            <person name="Peng X."/>
        </authorList>
    </citation>
    <scope>NUCLEOTIDE SEQUENCE</scope>
    <source>
        <strain evidence="2">SIG12</strain>
    </source>
</reference>
<dbReference type="PANTHER" id="PTHR30217:SF10">
    <property type="entry name" value="23S RRNA 5-HYDROXYCYTIDINE C2501 SYNTHASE"/>
    <property type="match status" value="1"/>
</dbReference>
<feature type="domain" description="Peptidase U32 collagenase" evidence="1">
    <location>
        <begin position="389"/>
        <end position="510"/>
    </location>
</feature>
<dbReference type="PANTHER" id="PTHR30217">
    <property type="entry name" value="PEPTIDASE U32 FAMILY"/>
    <property type="match status" value="1"/>
</dbReference>
<sequence length="784" mass="90163">MRIPELLAPVGSVEHLKIAINAGASSVYLSGKNYGARKFAENFTLNEIHEAVKLAHLHNVRVYVTVNTLIKESEIESVLNYLNELYAIGVDAVLIQDLGLIDLINTHIPKLKIHASTQLTCENQRKIDYLESKNVKRVVLPREMRKEEIENIQTNMELEIFAHGALCYSYSGQCLMSSFKGGRSGNRGTCAQPCRQLYKLDNKKDYFLSPRDLCLYDELKEIAELNIKCIKIEGRMRSKEYLAVVVSEYRKALNKLKSNKSSKTENLSLVFNRGFTKGQFKNTYQKSLRPGHLGLKIGKVIEAKKSQIAIKIDDNIHNIPQKGDGLLFIKGKNDYGMEISQNPLITSLNHFNKNKIKAIKDLTRKNKVLIIKKVRQNKRNDFDLTDSNVYLTKRNSLAKAVKEIENKGSSFIKSKLILTFSLKNKYPHLKGRLTLANHKELSFEVTGTVKFETPLKRNVSQETIKKQLSKLDNYPYQITQINMNYDGSLFIPIKEINKIRRELFEGLASEINKLYENKKEKIKLTKNNSKRNDEIAFSYYTNNLEDLSEISGVKRVYLEIPQTDSINSMVNFLKEAIETAYPKDYELIWKWPDIAHDDLINSLKKVRGILNKMHYPINVMSNDFNGDYGPYSMNIANTHSINSLENYKVITISPELRKKDYEDIIKNCEDNSKIELLVQGSVELMKTRYGFDKKIKNFELIDGKNNIYPIQKSLSGEELIIFNSEDLSLIEEIQYLASIGYVNFSIDGRFKNKEYINMIDIYKEALNGKIKNKEIFKNSTKGNY</sequence>
<dbReference type="Proteomes" id="UP000762703">
    <property type="component" value="Unassembled WGS sequence"/>
</dbReference>
<organism evidence="2 3">
    <name type="scientific">Methanobrevibacter millerae</name>
    <dbReference type="NCBI Taxonomy" id="230361"/>
    <lineage>
        <taxon>Archaea</taxon>
        <taxon>Methanobacteriati</taxon>
        <taxon>Methanobacteriota</taxon>
        <taxon>Methanomada group</taxon>
        <taxon>Methanobacteria</taxon>
        <taxon>Methanobacteriales</taxon>
        <taxon>Methanobacteriaceae</taxon>
        <taxon>Methanobrevibacter</taxon>
    </lineage>
</organism>
<gene>
    <name evidence="2" type="ORF">E7Z73_03835</name>
</gene>
<dbReference type="Pfam" id="PF01136">
    <property type="entry name" value="Peptidase_U32"/>
    <property type="match status" value="2"/>
</dbReference>
<evidence type="ECO:0000313" key="3">
    <source>
        <dbReference type="Proteomes" id="UP000762703"/>
    </source>
</evidence>
<dbReference type="InterPro" id="IPR001539">
    <property type="entry name" value="Peptidase_U32"/>
</dbReference>
<dbReference type="RefSeq" id="WP_303736509.1">
    <property type="nucleotide sequence ID" value="NZ_SUTE01000031.1"/>
</dbReference>
<dbReference type="Pfam" id="PF12392">
    <property type="entry name" value="DUF3656"/>
    <property type="match status" value="1"/>
</dbReference>
<evidence type="ECO:0000259" key="1">
    <source>
        <dbReference type="Pfam" id="PF12392"/>
    </source>
</evidence>
<name>A0A8T3VEM5_9EURY</name>
<dbReference type="PROSITE" id="PS01276">
    <property type="entry name" value="PEPTIDASE_U32"/>
    <property type="match status" value="1"/>
</dbReference>